<dbReference type="Proteomes" id="UP001565243">
    <property type="component" value="Unassembled WGS sequence"/>
</dbReference>
<gene>
    <name evidence="2" type="ORF">AB6T85_22395</name>
</gene>
<dbReference type="EMBL" id="JBGFFX010000019">
    <property type="protein sequence ID" value="MEY8773157.1"/>
    <property type="molecule type" value="Genomic_DNA"/>
</dbReference>
<organism evidence="2 3">
    <name type="scientific">Erwinia aeris</name>
    <dbReference type="NCBI Taxonomy" id="3239803"/>
    <lineage>
        <taxon>Bacteria</taxon>
        <taxon>Pseudomonadati</taxon>
        <taxon>Pseudomonadota</taxon>
        <taxon>Gammaproteobacteria</taxon>
        <taxon>Enterobacterales</taxon>
        <taxon>Erwiniaceae</taxon>
        <taxon>Erwinia</taxon>
    </lineage>
</organism>
<comment type="caution">
    <text evidence="2">The sequence shown here is derived from an EMBL/GenBank/DDBJ whole genome shotgun (WGS) entry which is preliminary data.</text>
</comment>
<dbReference type="Pfam" id="PF07383">
    <property type="entry name" value="DUF1496"/>
    <property type="match status" value="1"/>
</dbReference>
<protein>
    <submittedName>
        <fullName evidence="2">DUF1496 domain-containing protein</fullName>
    </submittedName>
</protein>
<keyword evidence="3" id="KW-1185">Reference proteome</keyword>
<feature type="chain" id="PRO_5045847471" evidence="1">
    <location>
        <begin position="23"/>
        <end position="116"/>
    </location>
</feature>
<evidence type="ECO:0000256" key="1">
    <source>
        <dbReference type="SAM" id="SignalP"/>
    </source>
</evidence>
<feature type="signal peptide" evidence="1">
    <location>
        <begin position="1"/>
        <end position="22"/>
    </location>
</feature>
<dbReference type="RefSeq" id="WP_369896767.1">
    <property type="nucleotide sequence ID" value="NZ_JBGFFX010000019.1"/>
</dbReference>
<evidence type="ECO:0000313" key="2">
    <source>
        <dbReference type="EMBL" id="MEY8773157.1"/>
    </source>
</evidence>
<sequence>MKLSRKLAFVIAVSAVSSSALAETTVAPASDSLLRLQYAQQVQTNQLLQTLIAQNPSSAVTLTEAQKKTACVYENKYYSGGALLVVGTSTIRCGRDGDYPAWKDLNDGKILSSESK</sequence>
<accession>A0ABV4EDZ0</accession>
<keyword evidence="1" id="KW-0732">Signal</keyword>
<dbReference type="InterPro" id="IPR009971">
    <property type="entry name" value="DUF1496"/>
</dbReference>
<reference evidence="2 3" key="1">
    <citation type="submission" date="2024-07" db="EMBL/GenBank/DDBJ databases">
        <authorList>
            <person name="Hebao G."/>
        </authorList>
    </citation>
    <scope>NUCLEOTIDE SEQUENCE [LARGE SCALE GENOMIC DNA]</scope>
    <source>
        <strain evidence="2 3">ACCC 02193</strain>
    </source>
</reference>
<name>A0ABV4EDZ0_9GAMM</name>
<evidence type="ECO:0000313" key="3">
    <source>
        <dbReference type="Proteomes" id="UP001565243"/>
    </source>
</evidence>
<proteinExistence type="predicted"/>